<name>A0A383VAZ0_TETOB</name>
<feature type="signal peptide" evidence="1">
    <location>
        <begin position="1"/>
        <end position="21"/>
    </location>
</feature>
<organism evidence="2 3">
    <name type="scientific">Tetradesmus obliquus</name>
    <name type="common">Green alga</name>
    <name type="synonym">Acutodesmus obliquus</name>
    <dbReference type="NCBI Taxonomy" id="3088"/>
    <lineage>
        <taxon>Eukaryota</taxon>
        <taxon>Viridiplantae</taxon>
        <taxon>Chlorophyta</taxon>
        <taxon>core chlorophytes</taxon>
        <taxon>Chlorophyceae</taxon>
        <taxon>CS clade</taxon>
        <taxon>Sphaeropleales</taxon>
        <taxon>Scenedesmaceae</taxon>
        <taxon>Tetradesmus</taxon>
    </lineage>
</organism>
<proteinExistence type="predicted"/>
<protein>
    <recommendedName>
        <fullName evidence="4">Phytocyanin domain-containing protein</fullName>
    </recommendedName>
</protein>
<sequence>MIKITFASLLVALALACTVSAQGGYNPRKGQPVLVKPGQLAKLTWKPTPPHPDVVMCCGGGLQLSWSPMEGGVVSSVVLYSDTTCPASLANQENVVYIVQAANKGIVTLDFKQNGDYYISSSVGEHCATNGMQFLLAVRGCPQDSPTYTPTIPINVQCQAQLGQQGLAGAAGVLNNTALPGQMGAAGALGAAGAAGPAARTRSSAGAGRAVGVLAAALGGAAAAAAVLL</sequence>
<dbReference type="PROSITE" id="PS51257">
    <property type="entry name" value="PROKAR_LIPOPROTEIN"/>
    <property type="match status" value="1"/>
</dbReference>
<evidence type="ECO:0008006" key="4">
    <source>
        <dbReference type="Google" id="ProtNLM"/>
    </source>
</evidence>
<reference evidence="2 3" key="1">
    <citation type="submission" date="2016-10" db="EMBL/GenBank/DDBJ databases">
        <authorList>
            <person name="Cai Z."/>
        </authorList>
    </citation>
    <scope>NUCLEOTIDE SEQUENCE [LARGE SCALE GENOMIC DNA]</scope>
</reference>
<feature type="chain" id="PRO_5016698349" description="Phytocyanin domain-containing protein" evidence="1">
    <location>
        <begin position="22"/>
        <end position="229"/>
    </location>
</feature>
<evidence type="ECO:0000313" key="3">
    <source>
        <dbReference type="Proteomes" id="UP000256970"/>
    </source>
</evidence>
<evidence type="ECO:0000256" key="1">
    <source>
        <dbReference type="SAM" id="SignalP"/>
    </source>
</evidence>
<accession>A0A383VAZ0</accession>
<dbReference type="Proteomes" id="UP000256970">
    <property type="component" value="Unassembled WGS sequence"/>
</dbReference>
<dbReference type="AlphaFoldDB" id="A0A383VAZ0"/>
<dbReference type="EMBL" id="FNXT01000261">
    <property type="protein sequence ID" value="SZX62735.1"/>
    <property type="molecule type" value="Genomic_DNA"/>
</dbReference>
<gene>
    <name evidence="2" type="ORF">BQ4739_LOCUS3322</name>
</gene>
<evidence type="ECO:0000313" key="2">
    <source>
        <dbReference type="EMBL" id="SZX62735.1"/>
    </source>
</evidence>
<keyword evidence="1" id="KW-0732">Signal</keyword>
<keyword evidence="3" id="KW-1185">Reference proteome</keyword>